<dbReference type="Proteomes" id="UP000502196">
    <property type="component" value="Chromosome"/>
</dbReference>
<evidence type="ECO:0000256" key="3">
    <source>
        <dbReference type="ARBA" id="ARBA00014376"/>
    </source>
</evidence>
<dbReference type="InterPro" id="IPR001444">
    <property type="entry name" value="Flag_bb_rod_N"/>
</dbReference>
<dbReference type="AlphaFoldDB" id="A0A6F9E7Z2"/>
<reference evidence="8 9" key="1">
    <citation type="submission" date="2020-04" db="EMBL/GenBank/DDBJ databases">
        <authorList>
            <person name="Hogendoorn C."/>
        </authorList>
    </citation>
    <scope>NUCLEOTIDE SEQUENCE [LARGE SCALE GENOMIC DNA]</scope>
    <source>
        <strain evidence="8">COOX1</strain>
    </source>
</reference>
<dbReference type="NCBIfam" id="TIGR01396">
    <property type="entry name" value="FlgB"/>
    <property type="match status" value="1"/>
</dbReference>
<comment type="function">
    <text evidence="5 6">Structural component of flagellum, the bacterial motility apparatus. Part of the rod structure of flagellar basal body.</text>
</comment>
<feature type="domain" description="Flagellar basal body rod protein N-terminal" evidence="7">
    <location>
        <begin position="15"/>
        <end position="39"/>
    </location>
</feature>
<comment type="subunit">
    <text evidence="6">The basal body constitutes a major portion of the flagellar organelle and consists of a number of rings mounted on a central rod.</text>
</comment>
<dbReference type="GO" id="GO:0030694">
    <property type="term" value="C:bacterial-type flagellum basal body, rod"/>
    <property type="evidence" value="ECO:0007669"/>
    <property type="project" value="InterPro"/>
</dbReference>
<dbReference type="GO" id="GO:0071978">
    <property type="term" value="P:bacterial-type flagellum-dependent swarming motility"/>
    <property type="evidence" value="ECO:0007669"/>
    <property type="project" value="TreeGrafter"/>
</dbReference>
<evidence type="ECO:0000256" key="6">
    <source>
        <dbReference type="PIRNR" id="PIRNR002889"/>
    </source>
</evidence>
<proteinExistence type="inferred from homology"/>
<name>A0A6F9E7Z2_9BACL</name>
<keyword evidence="8" id="KW-0966">Cell projection</keyword>
<comment type="similarity">
    <text evidence="2 6">Belongs to the flagella basal body rod proteins family.</text>
</comment>
<dbReference type="RefSeq" id="WP_232059666.1">
    <property type="nucleotide sequence ID" value="NZ_CP024955.1"/>
</dbReference>
<keyword evidence="4 6" id="KW-0975">Bacterial flagellum</keyword>
<evidence type="ECO:0000256" key="5">
    <source>
        <dbReference type="ARBA" id="ARBA00024934"/>
    </source>
</evidence>
<dbReference type="PANTHER" id="PTHR30435">
    <property type="entry name" value="FLAGELLAR PROTEIN"/>
    <property type="match status" value="1"/>
</dbReference>
<dbReference type="EMBL" id="LR792683">
    <property type="protein sequence ID" value="CAB3393454.1"/>
    <property type="molecule type" value="Genomic_DNA"/>
</dbReference>
<accession>A0A6F9E7Z2</accession>
<evidence type="ECO:0000259" key="7">
    <source>
        <dbReference type="Pfam" id="PF00460"/>
    </source>
</evidence>
<gene>
    <name evidence="8" type="ORF">COOX1_1917</name>
</gene>
<evidence type="ECO:0000313" key="8">
    <source>
        <dbReference type="EMBL" id="CAB3393454.1"/>
    </source>
</evidence>
<evidence type="ECO:0000256" key="4">
    <source>
        <dbReference type="ARBA" id="ARBA00023143"/>
    </source>
</evidence>
<dbReference type="PROSITE" id="PS00588">
    <property type="entry name" value="FLAGELLA_BB_ROD"/>
    <property type="match status" value="1"/>
</dbReference>
<protein>
    <recommendedName>
        <fullName evidence="3 6">Flagellar basal body rod protein FlgB</fullName>
    </recommendedName>
</protein>
<dbReference type="PANTHER" id="PTHR30435:SF12">
    <property type="entry name" value="FLAGELLAR BASAL BODY ROD PROTEIN FLGB"/>
    <property type="match status" value="1"/>
</dbReference>
<evidence type="ECO:0000256" key="2">
    <source>
        <dbReference type="ARBA" id="ARBA00009677"/>
    </source>
</evidence>
<dbReference type="Pfam" id="PF00460">
    <property type="entry name" value="Flg_bb_rod"/>
    <property type="match status" value="1"/>
</dbReference>
<keyword evidence="8" id="KW-0969">Cilium</keyword>
<comment type="subcellular location">
    <subcellularLocation>
        <location evidence="1 6">Bacterial flagellum basal body</location>
    </subcellularLocation>
</comment>
<keyword evidence="8" id="KW-0282">Flagellum</keyword>
<evidence type="ECO:0000256" key="1">
    <source>
        <dbReference type="ARBA" id="ARBA00004117"/>
    </source>
</evidence>
<organism evidence="8 9">
    <name type="scientific">Kyrpidia spormannii</name>
    <dbReference type="NCBI Taxonomy" id="2055160"/>
    <lineage>
        <taxon>Bacteria</taxon>
        <taxon>Bacillati</taxon>
        <taxon>Bacillota</taxon>
        <taxon>Bacilli</taxon>
        <taxon>Bacillales</taxon>
        <taxon>Alicyclobacillaceae</taxon>
        <taxon>Kyrpidia</taxon>
    </lineage>
</organism>
<dbReference type="InterPro" id="IPR006300">
    <property type="entry name" value="FlgB"/>
</dbReference>
<evidence type="ECO:0000313" key="9">
    <source>
        <dbReference type="Proteomes" id="UP000502196"/>
    </source>
</evidence>
<dbReference type="PIRSF" id="PIRSF002889">
    <property type="entry name" value="Rod_FlgB"/>
    <property type="match status" value="1"/>
</dbReference>
<sequence length="135" mass="15155">MQLFSTGAMQWLPQALDATALRQKLIADNVANVDTPGYQRQDVRFEDIFAQALAQPAPLAGFRTDPRHFIIGPPPLSQVRPETTVDNQTVYSTNGNNVDMDREMTELAANQTEYLTLLQDVNLQFAMLRYALNGR</sequence>
<dbReference type="InterPro" id="IPR019776">
    <property type="entry name" value="Flagellar_basal_body_rod_CS"/>
</dbReference>